<sequence length="459" mass="52752">MKKLTLLLLISTFVFANISNDSQKDLQITIYNSDLSLIKESRDFTINKSGKQELVYENVAPKMITDSVIADLGSDISLYSQNYRYDTISLNKILEKLVGKNVSFTDKKDNNKTKTGKLLALNPIIIQTPSKIHHSISHTDIIIKSIPKNLLVHPSLVWQINAKKPIKNATAKLSYLSQGFNWKSDYVVTFENNKLDLIGWITVQNYSGNSFYDARLYTIAGELNRVQPVYNNRVYKQNVMMEDSVMGSSMPQQESFSGYHLYKIPFQVNLLNNEKKQIKFINQKDINAKKIYKTKLYGAINNFGKSKFNFDQYITFENTKVNSLGIPMPKGVIRVYEKDSNGDSLFSGEDRVSHTPKDENITVRIGKEFDIIGERKQTYYKNYKNGTIESSIEYLIKNKKNIPVTVTFTEGINTTRLINDTNCKKRCSYKVVNSNTIEYKVKIDKDSTYTFTSDYEVRY</sequence>
<proteinExistence type="predicted"/>
<reference evidence="2" key="1">
    <citation type="submission" date="2020-01" db="EMBL/GenBank/DDBJ databases">
        <authorList>
            <person name="Meier V. D."/>
            <person name="Meier V D."/>
        </authorList>
    </citation>
    <scope>NUCLEOTIDE SEQUENCE</scope>
    <source>
        <strain evidence="2">HLG_WM_MAG_12</strain>
    </source>
</reference>
<evidence type="ECO:0008006" key="3">
    <source>
        <dbReference type="Google" id="ProtNLM"/>
    </source>
</evidence>
<organism evidence="2">
    <name type="scientific">uncultured Campylobacterales bacterium</name>
    <dbReference type="NCBI Taxonomy" id="352960"/>
    <lineage>
        <taxon>Bacteria</taxon>
        <taxon>Pseudomonadati</taxon>
        <taxon>Campylobacterota</taxon>
        <taxon>Epsilonproteobacteria</taxon>
        <taxon>Campylobacterales</taxon>
        <taxon>environmental samples</taxon>
    </lineage>
</organism>
<name>A0A6S6SYG2_9BACT</name>
<evidence type="ECO:0000256" key="1">
    <source>
        <dbReference type="SAM" id="SignalP"/>
    </source>
</evidence>
<feature type="chain" id="PRO_5028415223" description="DUF4139 domain-containing protein" evidence="1">
    <location>
        <begin position="17"/>
        <end position="459"/>
    </location>
</feature>
<gene>
    <name evidence="2" type="ORF">HELGO_WM6414</name>
</gene>
<keyword evidence="1" id="KW-0732">Signal</keyword>
<dbReference type="AlphaFoldDB" id="A0A6S6SYG2"/>
<dbReference type="PANTHER" id="PTHR38075:SF1">
    <property type="entry name" value="DUF4139 DOMAIN-CONTAINING PROTEIN"/>
    <property type="match status" value="1"/>
</dbReference>
<accession>A0A6S6SYG2</accession>
<protein>
    <recommendedName>
        <fullName evidence="3">DUF4139 domain-containing protein</fullName>
    </recommendedName>
</protein>
<dbReference type="EMBL" id="CACVAW010000044">
    <property type="protein sequence ID" value="CAA6811232.1"/>
    <property type="molecule type" value="Genomic_DNA"/>
</dbReference>
<evidence type="ECO:0000313" key="2">
    <source>
        <dbReference type="EMBL" id="CAA6811232.1"/>
    </source>
</evidence>
<dbReference type="PANTHER" id="PTHR38075">
    <property type="entry name" value="DUF4139 DOMAIN-CONTAINING PROTEIN"/>
    <property type="match status" value="1"/>
</dbReference>
<feature type="signal peptide" evidence="1">
    <location>
        <begin position="1"/>
        <end position="16"/>
    </location>
</feature>